<keyword evidence="5 10" id="KW-0175">Coiled coil</keyword>
<dbReference type="AlphaFoldDB" id="A0A8D0KWV5"/>
<evidence type="ECO:0000256" key="9">
    <source>
        <dbReference type="ARBA" id="ARBA00031573"/>
    </source>
</evidence>
<comment type="similarity">
    <text evidence="2">Belongs to the BBOF1 family.</text>
</comment>
<dbReference type="PANTHER" id="PTHR14845:SF5">
    <property type="entry name" value="BASAL BODY-ORIENTATION FACTOR 1"/>
    <property type="match status" value="1"/>
</dbReference>
<evidence type="ECO:0000259" key="11">
    <source>
        <dbReference type="Pfam" id="PF14988"/>
    </source>
</evidence>
<reference evidence="12" key="1">
    <citation type="submission" date="2025-08" db="UniProtKB">
        <authorList>
            <consortium name="Ensembl"/>
        </authorList>
    </citation>
    <scope>IDENTIFICATION</scope>
</reference>
<keyword evidence="4" id="KW-0963">Cytoplasm</keyword>
<evidence type="ECO:0000256" key="2">
    <source>
        <dbReference type="ARBA" id="ARBA00007508"/>
    </source>
</evidence>
<evidence type="ECO:0000256" key="6">
    <source>
        <dbReference type="ARBA" id="ARBA00023069"/>
    </source>
</evidence>
<dbReference type="Ensembl" id="ENSSOCT00000014963.1">
    <property type="protein sequence ID" value="ENSSOCP00000014582.1"/>
    <property type="gene ID" value="ENSSOCG00000010957.1"/>
</dbReference>
<feature type="coiled-coil region" evidence="10">
    <location>
        <begin position="70"/>
        <end position="152"/>
    </location>
</feature>
<evidence type="ECO:0000256" key="8">
    <source>
        <dbReference type="ARBA" id="ARBA00023273"/>
    </source>
</evidence>
<evidence type="ECO:0000313" key="13">
    <source>
        <dbReference type="Proteomes" id="UP000694551"/>
    </source>
</evidence>
<feature type="coiled-coil region" evidence="10">
    <location>
        <begin position="240"/>
        <end position="267"/>
    </location>
</feature>
<evidence type="ECO:0000256" key="3">
    <source>
        <dbReference type="ARBA" id="ARBA00015392"/>
    </source>
</evidence>
<keyword evidence="6" id="KW-0969">Cilium</keyword>
<dbReference type="Pfam" id="PF14988">
    <property type="entry name" value="DUF4515"/>
    <property type="match status" value="1"/>
</dbReference>
<reference evidence="12" key="2">
    <citation type="submission" date="2025-09" db="UniProtKB">
        <authorList>
            <consortium name="Ensembl"/>
        </authorList>
    </citation>
    <scope>IDENTIFICATION</scope>
</reference>
<organism evidence="12 13">
    <name type="scientific">Strix occidentalis caurina</name>
    <name type="common">northern spotted owl</name>
    <dbReference type="NCBI Taxonomy" id="311401"/>
    <lineage>
        <taxon>Eukaryota</taxon>
        <taxon>Metazoa</taxon>
        <taxon>Chordata</taxon>
        <taxon>Craniata</taxon>
        <taxon>Vertebrata</taxon>
        <taxon>Euteleostomi</taxon>
        <taxon>Archelosauria</taxon>
        <taxon>Archosauria</taxon>
        <taxon>Dinosauria</taxon>
        <taxon>Saurischia</taxon>
        <taxon>Theropoda</taxon>
        <taxon>Coelurosauria</taxon>
        <taxon>Aves</taxon>
        <taxon>Neognathae</taxon>
        <taxon>Neoaves</taxon>
        <taxon>Telluraves</taxon>
        <taxon>Strigiformes</taxon>
        <taxon>Strigidae</taxon>
        <taxon>Strix</taxon>
    </lineage>
</organism>
<sequence>APSRGAGSRRGPGGGGVAQRDEVGAALWEARLAAAGASRAEYRQATRQLPRGTAELLWRQQEAGSGVLLYLDFSSQIKKLKQELIDLKQQAQEKKISDLQAHYYAPKIKELEEKFQQNVRKIGQIQLKLKLIKEFHREKAAIEKELEDSMEISNRRHQEVVVRLERRFLKGKKLTDLGFCFPLSRQLNSTGREVFKENVHLRSAFAYQLKETMGLKKIKQKLEEDKTLLLKEKETSEGLIQKKMLQINCQKAQIVDLQRKVKKLEMALCHMPRESVRETQKTQHQAVIENQASMMEIKKLQQLLEMKDQEMNRVKKLAQSILNERTEVEMFFLDALEHVKQEIIRSRKHCKKKAQAAYYRKMMEACAGKEEFPKIKTFRSNINSTNSVRERLELRMKIVDISELTWEQKECVLRLLFAKMNGTNSCICQHTRGPIKL</sequence>
<dbReference type="InterPro" id="IPR032777">
    <property type="entry name" value="DUF4515"/>
</dbReference>
<evidence type="ECO:0000256" key="5">
    <source>
        <dbReference type="ARBA" id="ARBA00023054"/>
    </source>
</evidence>
<keyword evidence="13" id="KW-1185">Reference proteome</keyword>
<keyword evidence="8" id="KW-0966">Cell projection</keyword>
<dbReference type="PANTHER" id="PTHR14845">
    <property type="entry name" value="COILED-COIL DOMAIN-CONTAINING 166"/>
    <property type="match status" value="1"/>
</dbReference>
<evidence type="ECO:0000256" key="7">
    <source>
        <dbReference type="ARBA" id="ARBA00023212"/>
    </source>
</evidence>
<name>A0A8D0KWV5_STROC</name>
<proteinExistence type="inferred from homology"/>
<evidence type="ECO:0000256" key="4">
    <source>
        <dbReference type="ARBA" id="ARBA00022490"/>
    </source>
</evidence>
<comment type="subcellular location">
    <subcellularLocation>
        <location evidence="1">Cytoplasm</location>
        <location evidence="1">Cytoskeleton</location>
        <location evidence="1">Cilium basal body</location>
    </subcellularLocation>
</comment>
<protein>
    <recommendedName>
        <fullName evidence="3">Basal body-orientation factor 1</fullName>
    </recommendedName>
    <alternativeName>
        <fullName evidence="9">Coiled-coil domain-containing protein 176</fullName>
    </alternativeName>
</protein>
<dbReference type="Proteomes" id="UP000694551">
    <property type="component" value="Unplaced"/>
</dbReference>
<accession>A0A8D0KWV5</accession>
<feature type="domain" description="DUF4515" evidence="11">
    <location>
        <begin position="186"/>
        <end position="238"/>
    </location>
</feature>
<evidence type="ECO:0000313" key="12">
    <source>
        <dbReference type="Ensembl" id="ENSSOCP00000014582.1"/>
    </source>
</evidence>
<keyword evidence="7" id="KW-0206">Cytoskeleton</keyword>
<evidence type="ECO:0000256" key="10">
    <source>
        <dbReference type="SAM" id="Coils"/>
    </source>
</evidence>
<evidence type="ECO:0000256" key="1">
    <source>
        <dbReference type="ARBA" id="ARBA00004120"/>
    </source>
</evidence>